<evidence type="ECO:0000313" key="2">
    <source>
        <dbReference type="Proteomes" id="UP000789831"/>
    </source>
</evidence>
<keyword evidence="2" id="KW-1185">Reference proteome</keyword>
<comment type="caution">
    <text evidence="1">The sequence shown here is derived from an EMBL/GenBank/DDBJ whole genome shotgun (WGS) entry which is preliminary data.</text>
</comment>
<dbReference type="AlphaFoldDB" id="A0A9N9H9F0"/>
<name>A0A9N9H9F0_9GLOM</name>
<evidence type="ECO:0000313" key="1">
    <source>
        <dbReference type="EMBL" id="CAG8669153.1"/>
    </source>
</evidence>
<feature type="non-terminal residue" evidence="1">
    <location>
        <position position="1"/>
    </location>
</feature>
<dbReference type="Proteomes" id="UP000789831">
    <property type="component" value="Unassembled WGS sequence"/>
</dbReference>
<gene>
    <name evidence="1" type="ORF">AGERDE_LOCUS12177</name>
</gene>
<proteinExistence type="predicted"/>
<protein>
    <submittedName>
        <fullName evidence="1">12190_t:CDS:1</fullName>
    </submittedName>
</protein>
<sequence>ICLFVLSNALPIGDPVGGPADDYRGRGYGDDYCNRICENPRFGGASYSDSIRVIC</sequence>
<accession>A0A9N9H9F0</accession>
<reference evidence="1" key="1">
    <citation type="submission" date="2021-06" db="EMBL/GenBank/DDBJ databases">
        <authorList>
            <person name="Kallberg Y."/>
            <person name="Tangrot J."/>
            <person name="Rosling A."/>
        </authorList>
    </citation>
    <scope>NUCLEOTIDE SEQUENCE</scope>
    <source>
        <strain evidence="1">MT106</strain>
    </source>
</reference>
<dbReference type="EMBL" id="CAJVPL010007338">
    <property type="protein sequence ID" value="CAG8669153.1"/>
    <property type="molecule type" value="Genomic_DNA"/>
</dbReference>
<organism evidence="1 2">
    <name type="scientific">Ambispora gerdemannii</name>
    <dbReference type="NCBI Taxonomy" id="144530"/>
    <lineage>
        <taxon>Eukaryota</taxon>
        <taxon>Fungi</taxon>
        <taxon>Fungi incertae sedis</taxon>
        <taxon>Mucoromycota</taxon>
        <taxon>Glomeromycotina</taxon>
        <taxon>Glomeromycetes</taxon>
        <taxon>Archaeosporales</taxon>
        <taxon>Ambisporaceae</taxon>
        <taxon>Ambispora</taxon>
    </lineage>
</organism>